<feature type="region of interest" description="Disordered" evidence="1">
    <location>
        <begin position="1"/>
        <end position="20"/>
    </location>
</feature>
<gene>
    <name evidence="3" type="ordered locus">BAV1851</name>
</gene>
<dbReference type="eggNOG" id="COG1695">
    <property type="taxonomic scope" value="Bacteria"/>
</dbReference>
<dbReference type="PANTHER" id="PTHR43252">
    <property type="entry name" value="TRANSCRIPTIONAL REGULATOR YQJI"/>
    <property type="match status" value="1"/>
</dbReference>
<name>Q2L0P7_BORA1</name>
<dbReference type="InterPro" id="IPR036388">
    <property type="entry name" value="WH-like_DNA-bd_sf"/>
</dbReference>
<dbReference type="KEGG" id="bav:BAV1851"/>
<dbReference type="AlphaFoldDB" id="Q2L0P7"/>
<dbReference type="OrthoDB" id="9814826at2"/>
<dbReference type="SUPFAM" id="SSF46785">
    <property type="entry name" value="Winged helix' DNA-binding domain"/>
    <property type="match status" value="1"/>
</dbReference>
<dbReference type="InterPro" id="IPR036390">
    <property type="entry name" value="WH_DNA-bd_sf"/>
</dbReference>
<protein>
    <submittedName>
        <fullName evidence="3">PadR-family transcriptional regulator</fullName>
    </submittedName>
</protein>
<accession>Q2L0P7</accession>
<feature type="domain" description="Transcription regulator PadR N-terminal" evidence="2">
    <location>
        <begin position="34"/>
        <end position="102"/>
    </location>
</feature>
<evidence type="ECO:0000259" key="2">
    <source>
        <dbReference type="Pfam" id="PF03551"/>
    </source>
</evidence>
<dbReference type="HOGENOM" id="CLU_063440_1_0_4"/>
<dbReference type="PANTHER" id="PTHR43252:SF7">
    <property type="entry name" value="TRANSCRIPTIONAL REGULATOR YQJI"/>
    <property type="match status" value="1"/>
</dbReference>
<dbReference type="Gene3D" id="1.10.10.10">
    <property type="entry name" value="Winged helix-like DNA-binding domain superfamily/Winged helix DNA-binding domain"/>
    <property type="match status" value="1"/>
</dbReference>
<dbReference type="EMBL" id="AM167904">
    <property type="protein sequence ID" value="CAJ49460.1"/>
    <property type="molecule type" value="Genomic_DNA"/>
</dbReference>
<dbReference type="RefSeq" id="WP_012417521.1">
    <property type="nucleotide sequence ID" value="NC_010645.1"/>
</dbReference>
<dbReference type="Pfam" id="PF03551">
    <property type="entry name" value="PadR"/>
    <property type="match status" value="1"/>
</dbReference>
<evidence type="ECO:0000313" key="4">
    <source>
        <dbReference type="Proteomes" id="UP000001977"/>
    </source>
</evidence>
<feature type="compositionally biased region" description="Basic and acidic residues" evidence="1">
    <location>
        <begin position="7"/>
        <end position="18"/>
    </location>
</feature>
<organism evidence="3 4">
    <name type="scientific">Bordetella avium (strain 197N)</name>
    <dbReference type="NCBI Taxonomy" id="360910"/>
    <lineage>
        <taxon>Bacteria</taxon>
        <taxon>Pseudomonadati</taxon>
        <taxon>Pseudomonadota</taxon>
        <taxon>Betaproteobacteria</taxon>
        <taxon>Burkholderiales</taxon>
        <taxon>Alcaligenaceae</taxon>
        <taxon>Bordetella</taxon>
    </lineage>
</organism>
<dbReference type="InterPro" id="IPR005149">
    <property type="entry name" value="Tscrpt_reg_PadR_N"/>
</dbReference>
<evidence type="ECO:0000256" key="1">
    <source>
        <dbReference type="SAM" id="MobiDB-lite"/>
    </source>
</evidence>
<keyword evidence="4" id="KW-1185">Reference proteome</keyword>
<dbReference type="Proteomes" id="UP000001977">
    <property type="component" value="Chromosome"/>
</dbReference>
<evidence type="ECO:0000313" key="3">
    <source>
        <dbReference type="EMBL" id="CAJ49460.1"/>
    </source>
</evidence>
<reference evidence="3 4" key="1">
    <citation type="journal article" date="2006" name="J. Bacteriol.">
        <title>Comparison of the genome sequence of the poultry pathogen Bordetella avium with those of B. bronchiseptica, B. pertussis, and B. parapertussis reveals extensive diversity in surface structures associated with host interaction.</title>
        <authorList>
            <person name="Sebaihia M."/>
            <person name="Preston A."/>
            <person name="Maskell D.J."/>
            <person name="Kuzmiak H."/>
            <person name="Connell T.D."/>
            <person name="King N.D."/>
            <person name="Orndorff P.E."/>
            <person name="Miyamoto D.M."/>
            <person name="Thomson N.R."/>
            <person name="Harris D."/>
            <person name="Goble A."/>
            <person name="Lord A."/>
            <person name="Murphy L."/>
            <person name="Quail M.A."/>
            <person name="Rutter S."/>
            <person name="Squares R."/>
            <person name="Squares S."/>
            <person name="Woodward J."/>
            <person name="Parkhill J."/>
            <person name="Temple L.M."/>
        </authorList>
    </citation>
    <scope>NUCLEOTIDE SEQUENCE [LARGE SCALE GENOMIC DNA]</scope>
    <source>
        <strain evidence="3 4">197N</strain>
    </source>
</reference>
<sequence length="167" mass="18451">MHSHHVRGGDPFEQEGGRRRERVFPPGAIRLLALSILASQPCHGYEVIRAIGALVGGDYSPSPGTIYPTLALLEDMGLATASVLDDGRKQYRITPAGQQHLDAHAEDLERVRRRLAQERPARPPQLQRAIENFRAALRLRLEADRDAATLERVIAIIDRAAVDIGRA</sequence>
<proteinExistence type="predicted"/>
<dbReference type="STRING" id="360910.BAV1851"/>